<comment type="caution">
    <text evidence="2">The sequence shown here is derived from an EMBL/GenBank/DDBJ whole genome shotgun (WGS) entry which is preliminary data.</text>
</comment>
<feature type="region of interest" description="Disordered" evidence="1">
    <location>
        <begin position="70"/>
        <end position="95"/>
    </location>
</feature>
<protein>
    <submittedName>
        <fullName evidence="2">Uncharacterized protein</fullName>
    </submittedName>
</protein>
<accession>A0ABS7D4P0</accession>
<keyword evidence="3" id="KW-1185">Reference proteome</keyword>
<feature type="region of interest" description="Disordered" evidence="1">
    <location>
        <begin position="122"/>
        <end position="143"/>
    </location>
</feature>
<evidence type="ECO:0000256" key="1">
    <source>
        <dbReference type="SAM" id="MobiDB-lite"/>
    </source>
</evidence>
<evidence type="ECO:0000313" key="2">
    <source>
        <dbReference type="EMBL" id="MBW7474884.1"/>
    </source>
</evidence>
<evidence type="ECO:0000313" key="3">
    <source>
        <dbReference type="Proteomes" id="UP000812277"/>
    </source>
</evidence>
<organism evidence="2 3">
    <name type="scientific">Paenibacillus oenotherae</name>
    <dbReference type="NCBI Taxonomy" id="1435645"/>
    <lineage>
        <taxon>Bacteria</taxon>
        <taxon>Bacillati</taxon>
        <taxon>Bacillota</taxon>
        <taxon>Bacilli</taxon>
        <taxon>Bacillales</taxon>
        <taxon>Paenibacillaceae</taxon>
        <taxon>Paenibacillus</taxon>
    </lineage>
</organism>
<dbReference type="EMBL" id="JAHZIJ010000004">
    <property type="protein sequence ID" value="MBW7474884.1"/>
    <property type="molecule type" value="Genomic_DNA"/>
</dbReference>
<proteinExistence type="predicted"/>
<dbReference type="Proteomes" id="UP000812277">
    <property type="component" value="Unassembled WGS sequence"/>
</dbReference>
<gene>
    <name evidence="2" type="ORF">K0T92_09020</name>
</gene>
<sequence>MSEGRPICERNHALGIAGGFDSERRHRVQPGDSAENEVIPQCVLLSAHIAEVGGCPGDVQCNRSVVEWASDPMNRSSNGKRKSVRGNGSRSSLGKRFEEQFGETVRVTVRQMIWYEERFEEWSKEWSKERFEERSEEPFRGRS</sequence>
<reference evidence="2 3" key="1">
    <citation type="submission" date="2021-07" db="EMBL/GenBank/DDBJ databases">
        <title>Paenibacillus radiodurans sp. nov., isolated from the southeastern edge of Tengger Desert.</title>
        <authorList>
            <person name="Zhang G."/>
        </authorList>
    </citation>
    <scope>NUCLEOTIDE SEQUENCE [LARGE SCALE GENOMIC DNA]</scope>
    <source>
        <strain evidence="2 3">DT7-4</strain>
    </source>
</reference>
<name>A0ABS7D4P0_9BACL</name>
<dbReference type="RefSeq" id="WP_219872110.1">
    <property type="nucleotide sequence ID" value="NZ_JAHZIJ010000004.1"/>
</dbReference>